<evidence type="ECO:0000313" key="5">
    <source>
        <dbReference type="Proteomes" id="UP000189733"/>
    </source>
</evidence>
<keyword evidence="2 3" id="KW-0378">Hydrolase</keyword>
<dbReference type="Pfam" id="PF03975">
    <property type="entry name" value="CheD"/>
    <property type="match status" value="1"/>
</dbReference>
<dbReference type="EMBL" id="FUYA01000013">
    <property type="protein sequence ID" value="SKA82820.1"/>
    <property type="molecule type" value="Genomic_DNA"/>
</dbReference>
<organism evidence="4 5">
    <name type="scientific">Desulfobaculum bizertense DSM 18034</name>
    <dbReference type="NCBI Taxonomy" id="1121442"/>
    <lineage>
        <taxon>Bacteria</taxon>
        <taxon>Pseudomonadati</taxon>
        <taxon>Thermodesulfobacteriota</taxon>
        <taxon>Desulfovibrionia</taxon>
        <taxon>Desulfovibrionales</taxon>
        <taxon>Desulfovibrionaceae</taxon>
        <taxon>Desulfobaculum</taxon>
    </lineage>
</organism>
<protein>
    <recommendedName>
        <fullName evidence="3">Probable chemoreceptor glutamine deamidase CheD</fullName>
        <ecNumber evidence="3">3.5.1.44</ecNumber>
    </recommendedName>
</protein>
<proteinExistence type="inferred from homology"/>
<dbReference type="EC" id="3.5.1.44" evidence="3"/>
<dbReference type="OrthoDB" id="9807202at2"/>
<evidence type="ECO:0000256" key="1">
    <source>
        <dbReference type="ARBA" id="ARBA00022500"/>
    </source>
</evidence>
<keyword evidence="1 3" id="KW-0145">Chemotaxis</keyword>
<gene>
    <name evidence="3" type="primary">cheD</name>
    <name evidence="4" type="ORF">SAMN02745702_02833</name>
</gene>
<dbReference type="STRING" id="1121442.SAMN02745702_02833"/>
<dbReference type="CDD" id="cd16352">
    <property type="entry name" value="CheD"/>
    <property type="match status" value="1"/>
</dbReference>
<dbReference type="AlphaFoldDB" id="A0A1T4WZQ3"/>
<dbReference type="InterPro" id="IPR038592">
    <property type="entry name" value="CheD-like_sf"/>
</dbReference>
<dbReference type="GO" id="GO:0050568">
    <property type="term" value="F:protein-glutamine glutaminase activity"/>
    <property type="evidence" value="ECO:0007669"/>
    <property type="project" value="UniProtKB-UniRule"/>
</dbReference>
<comment type="function">
    <text evidence="3">Probably deamidates glutamine residues to glutamate on methyl-accepting chemotaxis receptors (MCPs), playing an important role in chemotaxis.</text>
</comment>
<comment type="similarity">
    <text evidence="3">Belongs to the CheD family.</text>
</comment>
<evidence type="ECO:0000256" key="3">
    <source>
        <dbReference type="HAMAP-Rule" id="MF_01440"/>
    </source>
</evidence>
<dbReference type="RefSeq" id="WP_078686099.1">
    <property type="nucleotide sequence ID" value="NZ_FUYA01000013.1"/>
</dbReference>
<dbReference type="GO" id="GO:0006935">
    <property type="term" value="P:chemotaxis"/>
    <property type="evidence" value="ECO:0007669"/>
    <property type="project" value="UniProtKB-UniRule"/>
</dbReference>
<sequence>MFSRIQQKYPGIRFANLGIGEICVSSLPLAVSTVLGSCVAVTMFCPVTRTGGLFHALLPERAPHGKLHDAEPCRFVDEGIRELLRQMERSGADMPRLVCKIFGGANAVFEEFYAVGMRNVDMARQVLAEEHRSVQSEDVGGTRGRKLFFITHTGEVFTKKLSSDVCFLPEGNANR</sequence>
<dbReference type="InterPro" id="IPR011324">
    <property type="entry name" value="Cytotoxic_necrot_fac-like_cat"/>
</dbReference>
<dbReference type="HAMAP" id="MF_01440">
    <property type="entry name" value="CheD"/>
    <property type="match status" value="1"/>
</dbReference>
<dbReference type="SUPFAM" id="SSF64438">
    <property type="entry name" value="CNF1/YfiH-like putative cysteine hydrolases"/>
    <property type="match status" value="1"/>
</dbReference>
<keyword evidence="5" id="KW-1185">Reference proteome</keyword>
<reference evidence="4 5" key="1">
    <citation type="submission" date="2017-02" db="EMBL/GenBank/DDBJ databases">
        <authorList>
            <person name="Peterson S.W."/>
        </authorList>
    </citation>
    <scope>NUCLEOTIDE SEQUENCE [LARGE SCALE GENOMIC DNA]</scope>
    <source>
        <strain evidence="4 5">DSM 18034</strain>
    </source>
</reference>
<evidence type="ECO:0000256" key="2">
    <source>
        <dbReference type="ARBA" id="ARBA00022801"/>
    </source>
</evidence>
<dbReference type="Proteomes" id="UP000189733">
    <property type="component" value="Unassembled WGS sequence"/>
</dbReference>
<comment type="catalytic activity">
    <reaction evidence="3">
        <text>L-glutaminyl-[protein] + H2O = L-glutamyl-[protein] + NH4(+)</text>
        <dbReference type="Rhea" id="RHEA:16441"/>
        <dbReference type="Rhea" id="RHEA-COMP:10207"/>
        <dbReference type="Rhea" id="RHEA-COMP:10208"/>
        <dbReference type="ChEBI" id="CHEBI:15377"/>
        <dbReference type="ChEBI" id="CHEBI:28938"/>
        <dbReference type="ChEBI" id="CHEBI:29973"/>
        <dbReference type="ChEBI" id="CHEBI:30011"/>
        <dbReference type="EC" id="3.5.1.44"/>
    </reaction>
</comment>
<dbReference type="PANTHER" id="PTHR35147">
    <property type="entry name" value="CHEMORECEPTOR GLUTAMINE DEAMIDASE CHED-RELATED"/>
    <property type="match status" value="1"/>
</dbReference>
<accession>A0A1T4WZQ3</accession>
<dbReference type="Gene3D" id="3.30.1330.200">
    <property type="match status" value="1"/>
</dbReference>
<name>A0A1T4WZQ3_9BACT</name>
<dbReference type="PANTHER" id="PTHR35147:SF1">
    <property type="entry name" value="CHEMORECEPTOR GLUTAMINE DEAMIDASE CHED-RELATED"/>
    <property type="match status" value="1"/>
</dbReference>
<evidence type="ECO:0000313" key="4">
    <source>
        <dbReference type="EMBL" id="SKA82820.1"/>
    </source>
</evidence>
<dbReference type="InterPro" id="IPR005659">
    <property type="entry name" value="Chemorcpt_Glu_NH3ase_CheD"/>
</dbReference>